<dbReference type="GO" id="GO:0000160">
    <property type="term" value="P:phosphorelay signal transduction system"/>
    <property type="evidence" value="ECO:0007669"/>
    <property type="project" value="InterPro"/>
</dbReference>
<dbReference type="Proteomes" id="UP000259030">
    <property type="component" value="Plasmid pDFI2"/>
</dbReference>
<keyword evidence="3" id="KW-0614">Plasmid</keyword>
<evidence type="ECO:0000256" key="1">
    <source>
        <dbReference type="PROSITE-ProRule" id="PRU00169"/>
    </source>
</evidence>
<dbReference type="STRING" id="317577.GCA_000419625_03383"/>
<keyword evidence="1" id="KW-0597">Phosphoprotein</keyword>
<dbReference type="PANTHER" id="PTHR44520:SF2">
    <property type="entry name" value="RESPONSE REGULATOR RCP1"/>
    <property type="match status" value="1"/>
</dbReference>
<dbReference type="RefSeq" id="WP_051307543.1">
    <property type="nucleotide sequence ID" value="NZ_CP021083.1"/>
</dbReference>
<dbReference type="InterPro" id="IPR001789">
    <property type="entry name" value="Sig_transdc_resp-reg_receiver"/>
</dbReference>
<proteinExistence type="predicted"/>
<dbReference type="Pfam" id="PF00072">
    <property type="entry name" value="Response_reg"/>
    <property type="match status" value="1"/>
</dbReference>
<feature type="modified residue" description="4-aspartylphosphate" evidence="1">
    <location>
        <position position="58"/>
    </location>
</feature>
<feature type="domain" description="Response regulatory" evidence="2">
    <location>
        <begin position="5"/>
        <end position="125"/>
    </location>
</feature>
<dbReference type="AlphaFoldDB" id="A0A221T1N3"/>
<evidence type="ECO:0000313" key="4">
    <source>
        <dbReference type="Proteomes" id="UP000259030"/>
    </source>
</evidence>
<dbReference type="PROSITE" id="PS50110">
    <property type="entry name" value="RESPONSE_REGULATORY"/>
    <property type="match status" value="1"/>
</dbReference>
<evidence type="ECO:0000313" key="3">
    <source>
        <dbReference type="EMBL" id="ASN82813.1"/>
    </source>
</evidence>
<dbReference type="SMART" id="SM00448">
    <property type="entry name" value="REC"/>
    <property type="match status" value="1"/>
</dbReference>
<reference evidence="3 4" key="1">
    <citation type="submission" date="2017-05" db="EMBL/GenBank/DDBJ databases">
        <title>The complete genome sequence of Deinococcus ficus isolated from the rhizosphere of the Ficus religiosa L. in Taiwan.</title>
        <authorList>
            <person name="Wu K.-M."/>
            <person name="Liao T.-L."/>
            <person name="Liu Y.-M."/>
            <person name="Young C.-C."/>
            <person name="Tsai S.-F."/>
        </authorList>
    </citation>
    <scope>NUCLEOTIDE SEQUENCE [LARGE SCALE GENOMIC DNA]</scope>
    <source>
        <strain evidence="3 4">CC-FR2-10</strain>
        <plasmid evidence="4">pdfi2</plasmid>
    </source>
</reference>
<dbReference type="Gene3D" id="3.40.50.2300">
    <property type="match status" value="1"/>
</dbReference>
<dbReference type="InterPro" id="IPR011006">
    <property type="entry name" value="CheY-like_superfamily"/>
</dbReference>
<sequence>MSGFSLTFVDDNEAEHFLIQEAVGDLAVPVRSQHFLDADQFLASLERGEVTQDAVITDLNMPGRNGFELIHALRARREWLHLPILVLTTSAAEVDRAQAADLAADGYFVKPLTQAALVEQLGAMLQVIRSRMTRPSPLP</sequence>
<accession>A0A221T1N3</accession>
<dbReference type="PANTHER" id="PTHR44520">
    <property type="entry name" value="RESPONSE REGULATOR RCP1-RELATED"/>
    <property type="match status" value="1"/>
</dbReference>
<organism evidence="3 4">
    <name type="scientific">Deinococcus ficus</name>
    <dbReference type="NCBI Taxonomy" id="317577"/>
    <lineage>
        <taxon>Bacteria</taxon>
        <taxon>Thermotogati</taxon>
        <taxon>Deinococcota</taxon>
        <taxon>Deinococci</taxon>
        <taxon>Deinococcales</taxon>
        <taxon>Deinococcaceae</taxon>
        <taxon>Deinococcus</taxon>
    </lineage>
</organism>
<evidence type="ECO:0000259" key="2">
    <source>
        <dbReference type="PROSITE" id="PS50110"/>
    </source>
</evidence>
<dbReference type="KEGG" id="dfc:DFI_16600"/>
<dbReference type="SUPFAM" id="SSF52172">
    <property type="entry name" value="CheY-like"/>
    <property type="match status" value="1"/>
</dbReference>
<gene>
    <name evidence="3" type="ORF">DFI_16600</name>
</gene>
<dbReference type="InterPro" id="IPR052893">
    <property type="entry name" value="TCS_response_regulator"/>
</dbReference>
<dbReference type="EMBL" id="CP021083">
    <property type="protein sequence ID" value="ASN82813.1"/>
    <property type="molecule type" value="Genomic_DNA"/>
</dbReference>
<keyword evidence="4" id="KW-1185">Reference proteome</keyword>
<protein>
    <submittedName>
        <fullName evidence="3">Response regulator</fullName>
    </submittedName>
</protein>
<geneLocation type="plasmid" evidence="4">
    <name>pdfi2</name>
</geneLocation>
<name>A0A221T1N3_9DEIO</name>